<evidence type="ECO:0008006" key="3">
    <source>
        <dbReference type="Google" id="ProtNLM"/>
    </source>
</evidence>
<dbReference type="AlphaFoldDB" id="A0A7S3ET37"/>
<accession>A0A7S3ET37</accession>
<dbReference type="Gene3D" id="2.30.29.30">
    <property type="entry name" value="Pleckstrin-homology domain (PH domain)/Phosphotyrosine-binding domain (PTB)"/>
    <property type="match status" value="1"/>
</dbReference>
<dbReference type="EMBL" id="HBHX01006767">
    <property type="protein sequence ID" value="CAE0103066.1"/>
    <property type="molecule type" value="Transcribed_RNA"/>
</dbReference>
<sequence length="208" mass="22366">MASLVDEGNQSDEASERPASSASWASSTSWAATMVLDAGRRIVSGPVDELQPHWDVLSAGDIMQLHSEKGVEEVQISLSSDRAMLTWRAAQSSASGSGVVALSTVKTVSTPAPGWFSAPGPGEFVITAEMLEVRLDAGTSQKKAAWVEAIRATAEKAAQDRDGRKIGHETRRMLDLEMKRREAERRKAETMKGLSGGMKHTAKAMLSR</sequence>
<evidence type="ECO:0000313" key="2">
    <source>
        <dbReference type="EMBL" id="CAE0103066.1"/>
    </source>
</evidence>
<feature type="compositionally biased region" description="Basic and acidic residues" evidence="1">
    <location>
        <begin position="158"/>
        <end position="190"/>
    </location>
</feature>
<organism evidence="2">
    <name type="scientific">Haptolina ericina</name>
    <dbReference type="NCBI Taxonomy" id="156174"/>
    <lineage>
        <taxon>Eukaryota</taxon>
        <taxon>Haptista</taxon>
        <taxon>Haptophyta</taxon>
        <taxon>Prymnesiophyceae</taxon>
        <taxon>Prymnesiales</taxon>
        <taxon>Prymnesiaceae</taxon>
        <taxon>Haptolina</taxon>
    </lineage>
</organism>
<name>A0A7S3ET37_9EUKA</name>
<evidence type="ECO:0000256" key="1">
    <source>
        <dbReference type="SAM" id="MobiDB-lite"/>
    </source>
</evidence>
<gene>
    <name evidence="2" type="ORF">HERI1096_LOCUS3724</name>
</gene>
<feature type="region of interest" description="Disordered" evidence="1">
    <location>
        <begin position="158"/>
        <end position="208"/>
    </location>
</feature>
<dbReference type="InterPro" id="IPR011993">
    <property type="entry name" value="PH-like_dom_sf"/>
</dbReference>
<proteinExistence type="predicted"/>
<reference evidence="2" key="1">
    <citation type="submission" date="2021-01" db="EMBL/GenBank/DDBJ databases">
        <authorList>
            <person name="Corre E."/>
            <person name="Pelletier E."/>
            <person name="Niang G."/>
            <person name="Scheremetjew M."/>
            <person name="Finn R."/>
            <person name="Kale V."/>
            <person name="Holt S."/>
            <person name="Cochrane G."/>
            <person name="Meng A."/>
            <person name="Brown T."/>
            <person name="Cohen L."/>
        </authorList>
    </citation>
    <scope>NUCLEOTIDE SEQUENCE</scope>
    <source>
        <strain evidence="2">CCMP281</strain>
    </source>
</reference>
<feature type="region of interest" description="Disordered" evidence="1">
    <location>
        <begin position="1"/>
        <end position="27"/>
    </location>
</feature>
<protein>
    <recommendedName>
        <fullName evidence="3">PH domain-containing protein</fullName>
    </recommendedName>
</protein>